<comment type="caution">
    <text evidence="3">The sequence shown here is derived from an EMBL/GenBank/DDBJ whole genome shotgun (WGS) entry which is preliminary data.</text>
</comment>
<feature type="transmembrane region" description="Helical" evidence="1">
    <location>
        <begin position="57"/>
        <end position="83"/>
    </location>
</feature>
<dbReference type="InterPro" id="IPR001054">
    <property type="entry name" value="A/G_cyclase"/>
</dbReference>
<dbReference type="AlphaFoldDB" id="A0A4R9M0T0"/>
<organism evidence="3 4">
    <name type="scientific">Leptospira idonii</name>
    <dbReference type="NCBI Taxonomy" id="1193500"/>
    <lineage>
        <taxon>Bacteria</taxon>
        <taxon>Pseudomonadati</taxon>
        <taxon>Spirochaetota</taxon>
        <taxon>Spirochaetia</taxon>
        <taxon>Leptospirales</taxon>
        <taxon>Leptospiraceae</taxon>
        <taxon>Leptospira</taxon>
    </lineage>
</organism>
<dbReference type="PANTHER" id="PTHR43081:SF1">
    <property type="entry name" value="ADENYLATE CYCLASE, TERMINAL-DIFFERENTIATION SPECIFIC"/>
    <property type="match status" value="1"/>
</dbReference>
<dbReference type="CDD" id="cd07302">
    <property type="entry name" value="CHD"/>
    <property type="match status" value="1"/>
</dbReference>
<feature type="transmembrane region" description="Helical" evidence="1">
    <location>
        <begin position="20"/>
        <end position="37"/>
    </location>
</feature>
<keyword evidence="1" id="KW-0472">Membrane</keyword>
<keyword evidence="1" id="KW-1133">Transmembrane helix</keyword>
<dbReference type="GO" id="GO:0006171">
    <property type="term" value="P:cAMP biosynthetic process"/>
    <property type="evidence" value="ECO:0007669"/>
    <property type="project" value="TreeGrafter"/>
</dbReference>
<dbReference type="PROSITE" id="PS50125">
    <property type="entry name" value="GUANYLATE_CYCLASE_2"/>
    <property type="match status" value="1"/>
</dbReference>
<reference evidence="3" key="1">
    <citation type="journal article" date="2019" name="PLoS Negl. Trop. Dis.">
        <title>Revisiting the worldwide diversity of Leptospira species in the environment.</title>
        <authorList>
            <person name="Vincent A.T."/>
            <person name="Schiettekatte O."/>
            <person name="Bourhy P."/>
            <person name="Veyrier F.J."/>
            <person name="Picardeau M."/>
        </authorList>
    </citation>
    <scope>NUCLEOTIDE SEQUENCE [LARGE SCALE GENOMIC DNA]</scope>
    <source>
        <strain evidence="3">201300427</strain>
    </source>
</reference>
<dbReference type="SMART" id="SM00044">
    <property type="entry name" value="CYCc"/>
    <property type="match status" value="1"/>
</dbReference>
<keyword evidence="1" id="KW-0812">Transmembrane</keyword>
<gene>
    <name evidence="3" type="ORF">EHS15_11880</name>
</gene>
<dbReference type="GO" id="GO:0004016">
    <property type="term" value="F:adenylate cyclase activity"/>
    <property type="evidence" value="ECO:0007669"/>
    <property type="project" value="UniProtKB-ARBA"/>
</dbReference>
<name>A0A4R9M0T0_9LEPT</name>
<dbReference type="Gene3D" id="3.30.70.1230">
    <property type="entry name" value="Nucleotide cyclase"/>
    <property type="match status" value="1"/>
</dbReference>
<protein>
    <submittedName>
        <fullName evidence="3">Adenylate/guanylate cyclase domain-containing protein</fullName>
    </submittedName>
</protein>
<dbReference type="Pfam" id="PF00211">
    <property type="entry name" value="Guanylate_cyc"/>
    <property type="match status" value="1"/>
</dbReference>
<dbReference type="InterPro" id="IPR050697">
    <property type="entry name" value="Adenylyl/Guanylyl_Cyclase_3/4"/>
</dbReference>
<evidence type="ECO:0000256" key="1">
    <source>
        <dbReference type="SAM" id="Phobius"/>
    </source>
</evidence>
<sequence>MNLFDKKHLLHSRMPNGRVFFFSVFGLFLISLFHWWALTRENDFLLAVSLRTYYFPVIYAAVMSSMAFGVTIGALAGLLHFVIMSYFSVHEIDHHNMLEMEHNIEIAFLIVLGAITGIIRDHEKHEREEKEKIRSHFARYLSPQIVEEIITHGEALSPREVSVPILFSDLRNFTTISEHLKPDELLSYLNGYFGAMTEIILKNGGYLDKFIGDAILAVFGVPIPQEGSAQIAVKTAQEMQIRIAELNKYEPYLSFPLTSGIGLHLGKVIAGNVGSSDRSDYTVIGDPVNLASRIENLTKEYNVSILMSDAIVKELDHEILYREIDTVRVKGRSESCVLFEVIL</sequence>
<dbReference type="Proteomes" id="UP000298058">
    <property type="component" value="Unassembled WGS sequence"/>
</dbReference>
<evidence type="ECO:0000313" key="4">
    <source>
        <dbReference type="Proteomes" id="UP000298058"/>
    </source>
</evidence>
<dbReference type="InterPro" id="IPR029787">
    <property type="entry name" value="Nucleotide_cyclase"/>
</dbReference>
<evidence type="ECO:0000259" key="2">
    <source>
        <dbReference type="PROSITE" id="PS50125"/>
    </source>
</evidence>
<dbReference type="SUPFAM" id="SSF55073">
    <property type="entry name" value="Nucleotide cyclase"/>
    <property type="match status" value="1"/>
</dbReference>
<accession>A0A4R9M0T0</accession>
<proteinExistence type="predicted"/>
<keyword evidence="4" id="KW-1185">Reference proteome</keyword>
<evidence type="ECO:0000313" key="3">
    <source>
        <dbReference type="EMBL" id="TGN18839.1"/>
    </source>
</evidence>
<dbReference type="EMBL" id="RQHW01000045">
    <property type="protein sequence ID" value="TGN18839.1"/>
    <property type="molecule type" value="Genomic_DNA"/>
</dbReference>
<dbReference type="PANTHER" id="PTHR43081">
    <property type="entry name" value="ADENYLATE CYCLASE, TERMINAL-DIFFERENTIATION SPECIFIC-RELATED"/>
    <property type="match status" value="1"/>
</dbReference>
<feature type="domain" description="Guanylate cyclase" evidence="2">
    <location>
        <begin position="164"/>
        <end position="295"/>
    </location>
</feature>
<dbReference type="GO" id="GO:0035556">
    <property type="term" value="P:intracellular signal transduction"/>
    <property type="evidence" value="ECO:0007669"/>
    <property type="project" value="InterPro"/>
</dbReference>
<dbReference type="RefSeq" id="WP_135760800.1">
    <property type="nucleotide sequence ID" value="NZ_RQHW01000045.1"/>
</dbReference>
<dbReference type="OrthoDB" id="9806704at2"/>